<reference evidence="2 3" key="1">
    <citation type="journal article" date="2015" name="Genome Announc.">
        <title>Expanding the biotechnology potential of lactobacilli through comparative genomics of 213 strains and associated genera.</title>
        <authorList>
            <person name="Sun Z."/>
            <person name="Harris H.M."/>
            <person name="McCann A."/>
            <person name="Guo C."/>
            <person name="Argimon S."/>
            <person name="Zhang W."/>
            <person name="Yang X."/>
            <person name="Jeffery I.B."/>
            <person name="Cooney J.C."/>
            <person name="Kagawa T.F."/>
            <person name="Liu W."/>
            <person name="Song Y."/>
            <person name="Salvetti E."/>
            <person name="Wrobel A."/>
            <person name="Rasinkangas P."/>
            <person name="Parkhill J."/>
            <person name="Rea M.C."/>
            <person name="O'Sullivan O."/>
            <person name="Ritari J."/>
            <person name="Douillard F.P."/>
            <person name="Paul Ross R."/>
            <person name="Yang R."/>
            <person name="Briner A.E."/>
            <person name="Felis G.E."/>
            <person name="de Vos W.M."/>
            <person name="Barrangou R."/>
            <person name="Klaenhammer T.R."/>
            <person name="Caufield P.W."/>
            <person name="Cui Y."/>
            <person name="Zhang H."/>
            <person name="O'Toole P.W."/>
        </authorList>
    </citation>
    <scope>NUCLEOTIDE SEQUENCE [LARGE SCALE GENOMIC DNA]</scope>
    <source>
        <strain evidence="2 3">DSM 20410</strain>
    </source>
</reference>
<dbReference type="EMBL" id="JQBM01000003">
    <property type="protein sequence ID" value="KRN46176.1"/>
    <property type="molecule type" value="Genomic_DNA"/>
</dbReference>
<evidence type="ECO:0000313" key="3">
    <source>
        <dbReference type="Proteomes" id="UP000051992"/>
    </source>
</evidence>
<evidence type="ECO:0000313" key="2">
    <source>
        <dbReference type="EMBL" id="KRN46176.1"/>
    </source>
</evidence>
<feature type="compositionally biased region" description="Basic and acidic residues" evidence="1">
    <location>
        <begin position="44"/>
        <end position="60"/>
    </location>
</feature>
<proteinExistence type="predicted"/>
<evidence type="ECO:0000256" key="1">
    <source>
        <dbReference type="SAM" id="MobiDB-lite"/>
    </source>
</evidence>
<organism evidence="2 3">
    <name type="scientific">Weissella viridescens</name>
    <name type="common">Lactobacillus viridescens</name>
    <dbReference type="NCBI Taxonomy" id="1629"/>
    <lineage>
        <taxon>Bacteria</taxon>
        <taxon>Bacillati</taxon>
        <taxon>Bacillota</taxon>
        <taxon>Bacilli</taxon>
        <taxon>Lactobacillales</taxon>
        <taxon>Lactobacillaceae</taxon>
        <taxon>Weissella</taxon>
    </lineage>
</organism>
<comment type="caution">
    <text evidence="2">The sequence shown here is derived from an EMBL/GenBank/DDBJ whole genome shotgun (WGS) entry which is preliminary data.</text>
</comment>
<accession>A0A0R2GZU1</accession>
<sequence length="60" mass="6988">MLHLWQHDLSEGSSINMGLLTRRKDELGKKMDATFQIPDLDDDNNAKDFLNKKNKTDQKK</sequence>
<dbReference type="AlphaFoldDB" id="A0A0R2GZU1"/>
<keyword evidence="3" id="KW-1185">Reference proteome</keyword>
<protein>
    <submittedName>
        <fullName evidence="2">Uncharacterized protein</fullName>
    </submittedName>
</protein>
<dbReference type="PATRIC" id="fig|1629.5.peg.1157"/>
<feature type="region of interest" description="Disordered" evidence="1">
    <location>
        <begin position="38"/>
        <end position="60"/>
    </location>
</feature>
<gene>
    <name evidence="2" type="ORF">IV50_GL001150</name>
</gene>
<name>A0A0R2GZU1_WEIVI</name>
<dbReference type="Proteomes" id="UP000051992">
    <property type="component" value="Unassembled WGS sequence"/>
</dbReference>